<feature type="region of interest" description="Disordered" evidence="9">
    <location>
        <begin position="1"/>
        <end position="61"/>
    </location>
</feature>
<dbReference type="Pfam" id="PF00400">
    <property type="entry name" value="WD40"/>
    <property type="match status" value="2"/>
</dbReference>
<dbReference type="PROSITE" id="PS50082">
    <property type="entry name" value="WD_REPEATS_2"/>
    <property type="match status" value="4"/>
</dbReference>
<accession>A0A238FBY1</accession>
<feature type="compositionally biased region" description="Basic and acidic residues" evidence="9">
    <location>
        <begin position="16"/>
        <end position="28"/>
    </location>
</feature>
<dbReference type="InterPro" id="IPR057644">
    <property type="entry name" value="Beta-prop_WDR75_2nd"/>
</dbReference>
<keyword evidence="6" id="KW-0804">Transcription</keyword>
<evidence type="ECO:0000256" key="9">
    <source>
        <dbReference type="SAM" id="MobiDB-lite"/>
    </source>
</evidence>
<dbReference type="InterPro" id="IPR001680">
    <property type="entry name" value="WD40_rpt"/>
</dbReference>
<protein>
    <submittedName>
        <fullName evidence="11">BQ2448_3439 protein</fullName>
    </submittedName>
</protein>
<evidence type="ECO:0000256" key="1">
    <source>
        <dbReference type="ARBA" id="ARBA00004604"/>
    </source>
</evidence>
<feature type="domain" description="WD repeat-containing protein 75 second beta-propeller" evidence="10">
    <location>
        <begin position="521"/>
        <end position="776"/>
    </location>
</feature>
<evidence type="ECO:0000256" key="5">
    <source>
        <dbReference type="ARBA" id="ARBA00022737"/>
    </source>
</evidence>
<dbReference type="InterPro" id="IPR011047">
    <property type="entry name" value="Quinoprotein_ADH-like_sf"/>
</dbReference>
<dbReference type="GO" id="GO:0003723">
    <property type="term" value="F:RNA binding"/>
    <property type="evidence" value="ECO:0007669"/>
    <property type="project" value="InterPro"/>
</dbReference>
<dbReference type="STRING" id="269621.A0A238FBY1"/>
<dbReference type="SMART" id="SM00320">
    <property type="entry name" value="WD40"/>
    <property type="match status" value="5"/>
</dbReference>
<dbReference type="Gene3D" id="2.130.10.10">
    <property type="entry name" value="YVTN repeat-like/Quinoprotein amine dehydrogenase"/>
    <property type="match status" value="3"/>
</dbReference>
<evidence type="ECO:0000256" key="8">
    <source>
        <dbReference type="PROSITE-ProRule" id="PRU00221"/>
    </source>
</evidence>
<dbReference type="PANTHER" id="PTHR44215">
    <property type="entry name" value="WD REPEAT-CONTAINING PROTEIN 75"/>
    <property type="match status" value="1"/>
</dbReference>
<dbReference type="OrthoDB" id="4096at2759"/>
<evidence type="ECO:0000256" key="7">
    <source>
        <dbReference type="ARBA" id="ARBA00023242"/>
    </source>
</evidence>
<evidence type="ECO:0000313" key="12">
    <source>
        <dbReference type="Proteomes" id="UP000198372"/>
    </source>
</evidence>
<keyword evidence="12" id="KW-1185">Reference proteome</keyword>
<dbReference type="GO" id="GO:2000234">
    <property type="term" value="P:positive regulation of rRNA processing"/>
    <property type="evidence" value="ECO:0007669"/>
    <property type="project" value="TreeGrafter"/>
</dbReference>
<feature type="compositionally biased region" description="Low complexity" evidence="9">
    <location>
        <begin position="29"/>
        <end position="60"/>
    </location>
</feature>
<evidence type="ECO:0000256" key="4">
    <source>
        <dbReference type="ARBA" id="ARBA00022574"/>
    </source>
</evidence>
<reference evidence="12" key="1">
    <citation type="submission" date="2016-09" db="EMBL/GenBank/DDBJ databases">
        <authorList>
            <person name="Jeantristanb JTB J.-T."/>
            <person name="Ricardo R."/>
        </authorList>
    </citation>
    <scope>NUCLEOTIDE SEQUENCE [LARGE SCALE GENOMIC DNA]</scope>
</reference>
<keyword evidence="2" id="KW-0690">Ribosome biogenesis</keyword>
<dbReference type="PANTHER" id="PTHR44215:SF1">
    <property type="entry name" value="WD REPEAT-CONTAINING PROTEIN 75"/>
    <property type="match status" value="1"/>
</dbReference>
<dbReference type="InterPro" id="IPR053826">
    <property type="entry name" value="WDR75"/>
</dbReference>
<dbReference type="EMBL" id="FMSP01000006">
    <property type="protein sequence ID" value="SCV70677.1"/>
    <property type="molecule type" value="Genomic_DNA"/>
</dbReference>
<dbReference type="GO" id="GO:0006364">
    <property type="term" value="P:rRNA processing"/>
    <property type="evidence" value="ECO:0007669"/>
    <property type="project" value="UniProtKB-KW"/>
</dbReference>
<evidence type="ECO:0000256" key="3">
    <source>
        <dbReference type="ARBA" id="ARBA00022552"/>
    </source>
</evidence>
<comment type="subcellular location">
    <subcellularLocation>
        <location evidence="1">Nucleus</location>
        <location evidence="1">Nucleolus</location>
    </subcellularLocation>
</comment>
<feature type="region of interest" description="Disordered" evidence="9">
    <location>
        <begin position="956"/>
        <end position="990"/>
    </location>
</feature>
<feature type="repeat" description="WD" evidence="8">
    <location>
        <begin position="412"/>
        <end position="453"/>
    </location>
</feature>
<sequence>MAIPTVSTPRARARLGKKEKQALRDQRDPAATPSSPSQSLAPASTSTSTQISTSNAASTTPTWPWASLNESIVTTTCPVVYSPDAAASHFAAAQTRIFYCFIASSSQVKIYSTQSTLLLSTLSPPSQQASTSAATSSPSQSSSVGRAKVTALLLNPTNPLQLLVASFDGTVRVWDFYEGRLLRTIQLGAPVLHACGHPSLGDHLFVALAVNEHDAPLGRTGDQELNASASKALHLAFAAKRANTGSANFSAARTGATSKSAPIDELRAGIYSISLRPKLMPETAETSVSPTTPRDPARRVRLANPRIVRSLAISPSGAHLIALNPHSVNICRTAQLQRGFATQLDSSEVLTSVAFHPVENYFATGNARGQIRLWYDVLDDEEAGTSRSATIQNSKQKMAKDAANLKRSTAVYHWHKHPVAALSFTTNGAYLLSGGKEAVMVLWQLHTGHTEFVPRLGAPILALSIAGGGQSEQQIAARLRDGTVVFIGTQRLKITKTISGLKADPVRSSAIAHRRRTQLPLAVQPTTKALVVPAGHPSSIQFYSPSEDSQLLELEVSPSNRVSSASDVPIEPTRVERVTFSTPALDPNRIGGTYWMATLDTWIKDSFAPTRHLKFWKHKGNGTSFALSTRIDRPHNAAVTSMAFSPSPASPLLLTTSMDCLAKLWTHTAGSWRCQTSFGYRGSTPYDAAWSLDGSMFAIAHDKVVTLWSLASNALIHVFPCSTITSARKVGFVGQDGTTLLAGGASGSIAWDLLTFDEYLHLDFEVNSISNRPRSSLFIATEKIAPRKESASSRSGLTATRAYLIDASAPPSILLARQLPFAVRQSIWYDVNAQSTLGEDDVSLAVIDDGGDITLVGNAATVRSQIAPSKLPRAASTKAQSRLFDEIYGKGDEARSSRRTLAAQVAKKPSASVDRLAESMMVLDAPAHSLPPVKLLWRTMLGGFGSDASVHGRELSKNVEDEEGDHGAPGASGASEDGESTKPPSKVRLAETTVFVPSPDSLADIFRAGMVLVNGTGTARASTAKAKQ</sequence>
<feature type="repeat" description="WD" evidence="8">
    <location>
        <begin position="350"/>
        <end position="374"/>
    </location>
</feature>
<keyword evidence="3" id="KW-0698">rRNA processing</keyword>
<dbReference type="Pfam" id="PF23869">
    <property type="entry name" value="Beta-prop_WDR75_1st"/>
    <property type="match status" value="1"/>
</dbReference>
<dbReference type="InterPro" id="IPR015943">
    <property type="entry name" value="WD40/YVTN_repeat-like_dom_sf"/>
</dbReference>
<name>A0A238FBY1_9BASI</name>
<organism evidence="11 12">
    <name type="scientific">Microbotryum intermedium</name>
    <dbReference type="NCBI Taxonomy" id="269621"/>
    <lineage>
        <taxon>Eukaryota</taxon>
        <taxon>Fungi</taxon>
        <taxon>Dikarya</taxon>
        <taxon>Basidiomycota</taxon>
        <taxon>Pucciniomycotina</taxon>
        <taxon>Microbotryomycetes</taxon>
        <taxon>Microbotryales</taxon>
        <taxon>Microbotryaceae</taxon>
        <taxon>Microbotryum</taxon>
    </lineage>
</organism>
<evidence type="ECO:0000256" key="6">
    <source>
        <dbReference type="ARBA" id="ARBA00023163"/>
    </source>
</evidence>
<evidence type="ECO:0000313" key="11">
    <source>
        <dbReference type="EMBL" id="SCV70677.1"/>
    </source>
</evidence>
<keyword evidence="4 8" id="KW-0853">WD repeat</keyword>
<proteinExistence type="predicted"/>
<dbReference type="Proteomes" id="UP000198372">
    <property type="component" value="Unassembled WGS sequence"/>
</dbReference>
<dbReference type="SUPFAM" id="SSF50998">
    <property type="entry name" value="Quinoprotein alcohol dehydrogenase-like"/>
    <property type="match status" value="1"/>
</dbReference>
<dbReference type="GO" id="GO:0045943">
    <property type="term" value="P:positive regulation of transcription by RNA polymerase I"/>
    <property type="evidence" value="ECO:0007669"/>
    <property type="project" value="InterPro"/>
</dbReference>
<keyword evidence="7" id="KW-0539">Nucleus</keyword>
<gene>
    <name evidence="11" type="ORF">BQ2448_3439</name>
</gene>
<feature type="repeat" description="WD" evidence="8">
    <location>
        <begin position="162"/>
        <end position="184"/>
    </location>
</feature>
<dbReference type="PROSITE" id="PS50294">
    <property type="entry name" value="WD_REPEATS_REGION"/>
    <property type="match status" value="1"/>
</dbReference>
<feature type="repeat" description="WD" evidence="8">
    <location>
        <begin position="632"/>
        <end position="665"/>
    </location>
</feature>
<dbReference type="AlphaFoldDB" id="A0A238FBY1"/>
<dbReference type="GO" id="GO:0032040">
    <property type="term" value="C:small-subunit processome"/>
    <property type="evidence" value="ECO:0007669"/>
    <property type="project" value="InterPro"/>
</dbReference>
<evidence type="ECO:0000256" key="2">
    <source>
        <dbReference type="ARBA" id="ARBA00022517"/>
    </source>
</evidence>
<dbReference type="Pfam" id="PF23769">
    <property type="entry name" value="Beta-prop_WDR75_2nd"/>
    <property type="match status" value="1"/>
</dbReference>
<evidence type="ECO:0000259" key="10">
    <source>
        <dbReference type="Pfam" id="PF23769"/>
    </source>
</evidence>
<keyword evidence="5" id="KW-0677">Repeat</keyword>